<dbReference type="PANTHER" id="PTHR35175">
    <property type="entry name" value="DUF1289 DOMAIN-CONTAINING PROTEIN"/>
    <property type="match status" value="1"/>
</dbReference>
<evidence type="ECO:0000313" key="2">
    <source>
        <dbReference type="Proteomes" id="UP001168540"/>
    </source>
</evidence>
<proteinExistence type="predicted"/>
<name>A0ABT7XVL5_9NEIS</name>
<gene>
    <name evidence="1" type="ORF">QU481_23655</name>
</gene>
<accession>A0ABT7XVL5</accession>
<protein>
    <submittedName>
        <fullName evidence="1">Cysteine-rich CWC family protein</fullName>
    </submittedName>
</protein>
<dbReference type="Pfam" id="PF14375">
    <property type="entry name" value="Cys_rich_CWC"/>
    <property type="match status" value="1"/>
</dbReference>
<dbReference type="Pfam" id="PF06945">
    <property type="entry name" value="DUF1289"/>
    <property type="match status" value="1"/>
</dbReference>
<organism evidence="1 2">
    <name type="scientific">Crenobacter oryzisoli</name>
    <dbReference type="NCBI Taxonomy" id="3056844"/>
    <lineage>
        <taxon>Bacteria</taxon>
        <taxon>Pseudomonadati</taxon>
        <taxon>Pseudomonadota</taxon>
        <taxon>Betaproteobacteria</taxon>
        <taxon>Neisseriales</taxon>
        <taxon>Neisseriaceae</taxon>
        <taxon>Crenobacter</taxon>
    </lineage>
</organism>
<reference evidence="1" key="1">
    <citation type="submission" date="2023-06" db="EMBL/GenBank/DDBJ databases">
        <authorList>
            <person name="Zhang S."/>
        </authorList>
    </citation>
    <scope>NUCLEOTIDE SEQUENCE</scope>
    <source>
        <strain evidence="1">SG2303</strain>
    </source>
</reference>
<dbReference type="Proteomes" id="UP001168540">
    <property type="component" value="Unassembled WGS sequence"/>
</dbReference>
<dbReference type="EMBL" id="JAUEDK010000106">
    <property type="protein sequence ID" value="MDN0077795.1"/>
    <property type="molecule type" value="Genomic_DNA"/>
</dbReference>
<dbReference type="RefSeq" id="WP_289832387.1">
    <property type="nucleotide sequence ID" value="NZ_JAUEDK010000106.1"/>
</dbReference>
<keyword evidence="2" id="KW-1185">Reference proteome</keyword>
<dbReference type="InterPro" id="IPR010710">
    <property type="entry name" value="DUF1289"/>
</dbReference>
<evidence type="ECO:0000313" key="1">
    <source>
        <dbReference type="EMBL" id="MDN0077795.1"/>
    </source>
</evidence>
<dbReference type="PANTHER" id="PTHR35175:SF2">
    <property type="entry name" value="DUF1289 DOMAIN-CONTAINING PROTEIN"/>
    <property type="match status" value="1"/>
</dbReference>
<dbReference type="InterPro" id="IPR032720">
    <property type="entry name" value="Cys_rich_CWC"/>
</dbReference>
<comment type="caution">
    <text evidence="1">The sequence shown here is derived from an EMBL/GenBank/DDBJ whole genome shotgun (WGS) entry which is preliminary data.</text>
</comment>
<sequence length="132" mass="14464">MTDHATPREPDVASPCRQQCQLDVSGTHCTGCQRTLAEIAGWSRYSNAEKRAVWARLMTLPVQVVREKRCERCGAAFGCGAVDGGCWCNELPQVLPLSIDGSDCLCPGCLKAHMAAEYRKRGMMPPPELEQP</sequence>